<dbReference type="InterPro" id="IPR056196">
    <property type="entry name" value="Mmc1_C"/>
</dbReference>
<dbReference type="Pfam" id="PF23868">
    <property type="entry name" value="Mmc1_C"/>
    <property type="match status" value="1"/>
</dbReference>
<gene>
    <name evidence="3" type="ORF">BDW59DRAFT_162786</name>
</gene>
<accession>A0ABR4I8M6</accession>
<dbReference type="EMBL" id="JBFXLS010000047">
    <property type="protein sequence ID" value="KAL2824012.1"/>
    <property type="molecule type" value="Genomic_DNA"/>
</dbReference>
<evidence type="ECO:0000313" key="3">
    <source>
        <dbReference type="EMBL" id="KAL2824012.1"/>
    </source>
</evidence>
<dbReference type="PANTHER" id="PTHR38644">
    <property type="entry name" value="EXPRESSED PROTEIN"/>
    <property type="match status" value="1"/>
</dbReference>
<organism evidence="3 4">
    <name type="scientific">Aspergillus cavernicola</name>
    <dbReference type="NCBI Taxonomy" id="176166"/>
    <lineage>
        <taxon>Eukaryota</taxon>
        <taxon>Fungi</taxon>
        <taxon>Dikarya</taxon>
        <taxon>Ascomycota</taxon>
        <taxon>Pezizomycotina</taxon>
        <taxon>Eurotiomycetes</taxon>
        <taxon>Eurotiomycetidae</taxon>
        <taxon>Eurotiales</taxon>
        <taxon>Aspergillaceae</taxon>
        <taxon>Aspergillus</taxon>
        <taxon>Aspergillus subgen. Nidulantes</taxon>
    </lineage>
</organism>
<dbReference type="Pfam" id="PF23867">
    <property type="entry name" value="Mmc1_N"/>
    <property type="match status" value="1"/>
</dbReference>
<sequence length="647" mass="71678">MPLKLRGSLPKSLSHKRDLTTKSTTTHCPSCAIHQHRNLSSTRRNHHYYHNHALQPRTQPTPQQVQPFLRPLALPYSTSPSTAHTARHVPPRLRELYESLTRIQNVAPQQVNLSRLQLALRGLETEEPLVRVAVLGLNDVAAARNLVRLLLADPLKGREDWEDMLDTVSGGGGLERGLLIRYGEMSESISNHLLPTISVPSPLLEKGNLEILVTSLGAGTDISDAQLTADTFLVPTVTIQTSHTGRHNMVRYPVHRSIVCAQGVDGLLAYSGLIAQSDLRKEAGSIYAAVELGLAGPRVNDNRIAFVDTTKADEALATFRDSVQNAILYERGWNSSGVQPVINWLSSLRGEEGTLDPSLRSLIASLVDAAEQGVIAEESRKVQELEEASVSDDVREVLDQSVSTWAEKGHTELRGALEEGFATKSWRGLAWWKLFWRVDDVGMITSEILEKKYLRSAEKEVIWTAGQFEQAGLRDPTQIEDTVTIPSEQAVSSGENVAVAVVEPPKEERVPWPTQITKSRARLLENTVPSLQALAQRLVFFSLSTTSLTSALSVLTYISLPTASIYETCTITAVGLIYSLRRQQRKWEAARTFWEDEVREDGRAALLETEEQLRTTVRESGRSPVDVTAYEARKAITQARDALDNVH</sequence>
<dbReference type="PANTHER" id="PTHR38644:SF1">
    <property type="entry name" value="EXPRESSED PROTEIN"/>
    <property type="match status" value="1"/>
</dbReference>
<evidence type="ECO:0000259" key="2">
    <source>
        <dbReference type="Pfam" id="PF23868"/>
    </source>
</evidence>
<feature type="region of interest" description="Disordered" evidence="1">
    <location>
        <begin position="1"/>
        <end position="25"/>
    </location>
</feature>
<protein>
    <recommendedName>
        <fullName evidence="2">Mmc1 C-terminal domain-containing protein</fullName>
    </recommendedName>
</protein>
<evidence type="ECO:0000313" key="4">
    <source>
        <dbReference type="Proteomes" id="UP001610335"/>
    </source>
</evidence>
<reference evidence="3 4" key="1">
    <citation type="submission" date="2024-07" db="EMBL/GenBank/DDBJ databases">
        <title>Section-level genome sequencing and comparative genomics of Aspergillus sections Usti and Cavernicolus.</title>
        <authorList>
            <consortium name="Lawrence Berkeley National Laboratory"/>
            <person name="Nybo J.L."/>
            <person name="Vesth T.C."/>
            <person name="Theobald S."/>
            <person name="Frisvad J.C."/>
            <person name="Larsen T.O."/>
            <person name="Kjaerboelling I."/>
            <person name="Rothschild-Mancinelli K."/>
            <person name="Lyhne E.K."/>
            <person name="Kogle M.E."/>
            <person name="Barry K."/>
            <person name="Clum A."/>
            <person name="Na H."/>
            <person name="Ledsgaard L."/>
            <person name="Lin J."/>
            <person name="Lipzen A."/>
            <person name="Kuo A."/>
            <person name="Riley R."/>
            <person name="Mondo S."/>
            <person name="LaButti K."/>
            <person name="Haridas S."/>
            <person name="Pangalinan J."/>
            <person name="Salamov A.A."/>
            <person name="Simmons B.A."/>
            <person name="Magnuson J.K."/>
            <person name="Chen J."/>
            <person name="Drula E."/>
            <person name="Henrissat B."/>
            <person name="Wiebenga A."/>
            <person name="Lubbers R.J."/>
            <person name="Gomes A.C."/>
            <person name="Makela M.R."/>
            <person name="Stajich J."/>
            <person name="Grigoriev I.V."/>
            <person name="Mortensen U.H."/>
            <person name="De vries R.P."/>
            <person name="Baker S.E."/>
            <person name="Andersen M.R."/>
        </authorList>
    </citation>
    <scope>NUCLEOTIDE SEQUENCE [LARGE SCALE GENOMIC DNA]</scope>
    <source>
        <strain evidence="3 4">CBS 600.67</strain>
    </source>
</reference>
<comment type="caution">
    <text evidence="3">The sequence shown here is derived from an EMBL/GenBank/DDBJ whole genome shotgun (WGS) entry which is preliminary data.</text>
</comment>
<keyword evidence="4" id="KW-1185">Reference proteome</keyword>
<name>A0ABR4I8M6_9EURO</name>
<proteinExistence type="predicted"/>
<evidence type="ECO:0000256" key="1">
    <source>
        <dbReference type="SAM" id="MobiDB-lite"/>
    </source>
</evidence>
<feature type="domain" description="Mmc1 C-terminal" evidence="2">
    <location>
        <begin position="399"/>
        <end position="603"/>
    </location>
</feature>
<dbReference type="Proteomes" id="UP001610335">
    <property type="component" value="Unassembled WGS sequence"/>
</dbReference>